<feature type="region of interest" description="Disordered" evidence="1">
    <location>
        <begin position="498"/>
        <end position="524"/>
    </location>
</feature>
<keyword evidence="2" id="KW-1133">Transmembrane helix</keyword>
<dbReference type="KEGG" id="pfp:PFL1_02541"/>
<dbReference type="HOGENOM" id="CLU_519834_0_0_1"/>
<accession>A0A061HBA7</accession>
<feature type="transmembrane region" description="Helical" evidence="2">
    <location>
        <begin position="135"/>
        <end position="157"/>
    </location>
</feature>
<dbReference type="RefSeq" id="XP_007878248.1">
    <property type="nucleotide sequence ID" value="XM_007880057.1"/>
</dbReference>
<feature type="transmembrane region" description="Helical" evidence="2">
    <location>
        <begin position="284"/>
        <end position="307"/>
    </location>
</feature>
<evidence type="ECO:0000256" key="2">
    <source>
        <dbReference type="SAM" id="Phobius"/>
    </source>
</evidence>
<organism evidence="3 4">
    <name type="scientific">Pseudozyma flocculosa PF-1</name>
    <dbReference type="NCBI Taxonomy" id="1277687"/>
    <lineage>
        <taxon>Eukaryota</taxon>
        <taxon>Fungi</taxon>
        <taxon>Dikarya</taxon>
        <taxon>Basidiomycota</taxon>
        <taxon>Ustilaginomycotina</taxon>
        <taxon>Ustilaginomycetes</taxon>
        <taxon>Ustilaginales</taxon>
        <taxon>Ustilaginaceae</taxon>
        <taxon>Pseudozyma</taxon>
    </lineage>
</organism>
<keyword evidence="2" id="KW-0472">Membrane</keyword>
<protein>
    <submittedName>
        <fullName evidence="3">Uncharacterized protein</fullName>
    </submittedName>
</protein>
<reference evidence="3 4" key="1">
    <citation type="journal article" date="2013" name="Plant Cell">
        <title>The transition from a phytopathogenic smut ancestor to an anamorphic biocontrol agent deciphered by comparative whole-genome analysis.</title>
        <authorList>
            <person name="Lefebvre F."/>
            <person name="Joly D.L."/>
            <person name="Labbe C."/>
            <person name="Teichmann B."/>
            <person name="Linning R."/>
            <person name="Belzile F."/>
            <person name="Bakkeren G."/>
            <person name="Belanger R.R."/>
        </authorList>
    </citation>
    <scope>NUCLEOTIDE SEQUENCE [LARGE SCALE GENOMIC DNA]</scope>
    <source>
        <strain evidence="3 4">PF-1</strain>
    </source>
</reference>
<evidence type="ECO:0000313" key="3">
    <source>
        <dbReference type="EMBL" id="EPQ29868.1"/>
    </source>
</evidence>
<evidence type="ECO:0000256" key="1">
    <source>
        <dbReference type="SAM" id="MobiDB-lite"/>
    </source>
</evidence>
<name>A0A061HBA7_9BASI</name>
<sequence length="524" mass="56591">MDSTARAALVAALDAVPSDLLRQQLTNILINDDGVPRSYIAINHMPVEKTSVVIGPHLINAIVHPALTGALLAASGVYFFHFSGKNGDRWFLQLGVAFAVIVYTFNSVVLIENIYSRIVGAALGATGWEMTSIGWQVATVSILMTFPMALGQLYFLARTGKFFTRGKKVFLAIGAFLISVQMAFGLLPLVVYVQTLDYATVLSSTVMRTINNSTVVGYVAMVIINEVYFSLTLLYKLYQLRRNSSLAAANAVMYKLGILAVQSNVLLVVSGVAVLLTHRVASTGWFLTVLIAQHPLHALFVVTNLIYRPSMKAELEQGISDLKASSQTPPFSAISVGDDLEGRLGPSAGGLSGCGGHRTSASTAMATARAMAAAGWRYEVTTSSKEQRTDDIPLPARTGTTTATVVGDEKVYADMHRAHDEHPRQLQHHHHVHHHLPPSEKSLRRISSYSDEERSTVLPAALGGVDAHALALEAPWSLRGPTSIATTTTTASAHHYDHAHPLYDHDNGELSASPKPSTHYSSNF</sequence>
<gene>
    <name evidence="3" type="ORF">PFL1_02541</name>
</gene>
<dbReference type="AlphaFoldDB" id="A0A061HBA7"/>
<feature type="transmembrane region" description="Helical" evidence="2">
    <location>
        <begin position="169"/>
        <end position="195"/>
    </location>
</feature>
<keyword evidence="2" id="KW-0812">Transmembrane</keyword>
<proteinExistence type="predicted"/>
<feature type="transmembrane region" description="Helical" evidence="2">
    <location>
        <begin position="92"/>
        <end position="115"/>
    </location>
</feature>
<feature type="compositionally biased region" description="Basic and acidic residues" evidence="1">
    <location>
        <begin position="498"/>
        <end position="508"/>
    </location>
</feature>
<feature type="transmembrane region" description="Helical" evidence="2">
    <location>
        <begin position="58"/>
        <end position="80"/>
    </location>
</feature>
<feature type="compositionally biased region" description="Polar residues" evidence="1">
    <location>
        <begin position="514"/>
        <end position="524"/>
    </location>
</feature>
<feature type="transmembrane region" description="Helical" evidence="2">
    <location>
        <begin position="256"/>
        <end position="278"/>
    </location>
</feature>
<dbReference type="GeneID" id="19316660"/>
<feature type="transmembrane region" description="Helical" evidence="2">
    <location>
        <begin position="215"/>
        <end position="235"/>
    </location>
</feature>
<dbReference type="eggNOG" id="ENOG502RE6N">
    <property type="taxonomic scope" value="Eukaryota"/>
</dbReference>
<dbReference type="Proteomes" id="UP000053664">
    <property type="component" value="Unassembled WGS sequence"/>
</dbReference>
<dbReference type="EMBL" id="KE361629">
    <property type="protein sequence ID" value="EPQ29868.1"/>
    <property type="molecule type" value="Genomic_DNA"/>
</dbReference>
<evidence type="ECO:0000313" key="4">
    <source>
        <dbReference type="Proteomes" id="UP000053664"/>
    </source>
</evidence>